<name>A0A8J9U654_9NEOP</name>
<dbReference type="OrthoDB" id="5987340at2759"/>
<protein>
    <recommendedName>
        <fullName evidence="4">Peptidase aspartic putative domain-containing protein</fullName>
    </recommendedName>
</protein>
<dbReference type="PANTHER" id="PTHR47331">
    <property type="entry name" value="PHD-TYPE DOMAIN-CONTAINING PROTEIN"/>
    <property type="match status" value="1"/>
</dbReference>
<evidence type="ECO:0008006" key="4">
    <source>
        <dbReference type="Google" id="ProtNLM"/>
    </source>
</evidence>
<organism evidence="2 3">
    <name type="scientific">Brenthis ino</name>
    <name type="common">lesser marbled fritillary</name>
    <dbReference type="NCBI Taxonomy" id="405034"/>
    <lineage>
        <taxon>Eukaryota</taxon>
        <taxon>Metazoa</taxon>
        <taxon>Ecdysozoa</taxon>
        <taxon>Arthropoda</taxon>
        <taxon>Hexapoda</taxon>
        <taxon>Insecta</taxon>
        <taxon>Pterygota</taxon>
        <taxon>Neoptera</taxon>
        <taxon>Endopterygota</taxon>
        <taxon>Lepidoptera</taxon>
        <taxon>Glossata</taxon>
        <taxon>Ditrysia</taxon>
        <taxon>Papilionoidea</taxon>
        <taxon>Nymphalidae</taxon>
        <taxon>Heliconiinae</taxon>
        <taxon>Argynnini</taxon>
        <taxon>Brenthis</taxon>
    </lineage>
</organism>
<evidence type="ECO:0000256" key="1">
    <source>
        <dbReference type="SAM" id="MobiDB-lite"/>
    </source>
</evidence>
<gene>
    <name evidence="2" type="ORF">BINO364_LOCUS1095</name>
</gene>
<proteinExistence type="predicted"/>
<dbReference type="PANTHER" id="PTHR47331:SF1">
    <property type="entry name" value="GAG-LIKE PROTEIN"/>
    <property type="match status" value="1"/>
</dbReference>
<evidence type="ECO:0000313" key="3">
    <source>
        <dbReference type="Proteomes" id="UP000838878"/>
    </source>
</evidence>
<feature type="compositionally biased region" description="Polar residues" evidence="1">
    <location>
        <begin position="13"/>
        <end position="26"/>
    </location>
</feature>
<reference evidence="2" key="1">
    <citation type="submission" date="2021-12" db="EMBL/GenBank/DDBJ databases">
        <authorList>
            <person name="Martin H S."/>
        </authorList>
    </citation>
    <scope>NUCLEOTIDE SEQUENCE</scope>
</reference>
<dbReference type="EMBL" id="OV170221">
    <property type="protein sequence ID" value="CAH0714004.1"/>
    <property type="molecule type" value="Genomic_DNA"/>
</dbReference>
<dbReference type="AlphaFoldDB" id="A0A8J9U654"/>
<feature type="non-terminal residue" evidence="2">
    <location>
        <position position="429"/>
    </location>
</feature>
<dbReference type="Proteomes" id="UP000838878">
    <property type="component" value="Chromosome 1"/>
</dbReference>
<accession>A0A8J9U654</accession>
<sequence length="429" mass="49584">MRFRTLEMMDGVKTTTKSAQNSTTKQVSKQKSFHSSVLEEKKENNKLVCAYCSSQHLLYQCKQFGSKSPEERSEFVQSKGHCFNCLSPNHNVRGCHQATCCRRCGRRHHTLLHFERGLRPEATASSKGPEKLLSQESSKEKNIIAHFAQEENQSEVLLATALVRAKSANGYSQIVRVLIDQGSEASFISESTVQSLGLKKIPVNGVEVHSEIMLNGLLRHPSKIGPIAQNTKLGWILSGRVTPQELANTRMINLHLQVKEDLLLKQFWEIEREPDMLGKPLTKEEIKCEEIYEETTVRNDEGRYVVRLPFKKIDPEVRYGKSKEIAYRRYQLLERRLKRNPSLEMEYRNVLEDYVEQNHMEKIENREDIENPLAVYLPHHAVVREDKETTKHLFLLWQNKLSGPSRIHLVPLTKRPILPKPSFPNQFRH</sequence>
<keyword evidence="3" id="KW-1185">Reference proteome</keyword>
<evidence type="ECO:0000313" key="2">
    <source>
        <dbReference type="EMBL" id="CAH0714004.1"/>
    </source>
</evidence>
<feature type="region of interest" description="Disordered" evidence="1">
    <location>
        <begin position="1"/>
        <end position="26"/>
    </location>
</feature>